<keyword evidence="3" id="KW-1185">Reference proteome</keyword>
<dbReference type="RefSeq" id="WP_267150130.1">
    <property type="nucleotide sequence ID" value="NZ_JAPMLT010000001.1"/>
</dbReference>
<comment type="caution">
    <text evidence="2">The sequence shown here is derived from an EMBL/GenBank/DDBJ whole genome shotgun (WGS) entry which is preliminary data.</text>
</comment>
<dbReference type="InterPro" id="IPR011990">
    <property type="entry name" value="TPR-like_helical_dom_sf"/>
</dbReference>
<dbReference type="Proteomes" id="UP001208017">
    <property type="component" value="Unassembled WGS sequence"/>
</dbReference>
<name>A0ABT3WW37_9BACL</name>
<feature type="transmembrane region" description="Helical" evidence="1">
    <location>
        <begin position="6"/>
        <end position="24"/>
    </location>
</feature>
<reference evidence="2 3" key="1">
    <citation type="submission" date="2022-11" db="EMBL/GenBank/DDBJ databases">
        <title>Study of microbial diversity in lake waters.</title>
        <authorList>
            <person name="Zhang J."/>
        </authorList>
    </citation>
    <scope>NUCLEOTIDE SEQUENCE [LARGE SCALE GENOMIC DNA]</scope>
    <source>
        <strain evidence="2 3">DT12</strain>
    </source>
</reference>
<evidence type="ECO:0000313" key="2">
    <source>
        <dbReference type="EMBL" id="MCX7568895.1"/>
    </source>
</evidence>
<evidence type="ECO:0000256" key="1">
    <source>
        <dbReference type="SAM" id="Phobius"/>
    </source>
</evidence>
<keyword evidence="1" id="KW-0472">Membrane</keyword>
<organism evidence="2 3">
    <name type="scientific">Tumebacillus lacus</name>
    <dbReference type="NCBI Taxonomy" id="2995335"/>
    <lineage>
        <taxon>Bacteria</taxon>
        <taxon>Bacillati</taxon>
        <taxon>Bacillota</taxon>
        <taxon>Bacilli</taxon>
        <taxon>Bacillales</taxon>
        <taxon>Alicyclobacillaceae</taxon>
        <taxon>Tumebacillus</taxon>
    </lineage>
</organism>
<dbReference type="EMBL" id="JAPMLT010000001">
    <property type="protein sequence ID" value="MCX7568895.1"/>
    <property type="molecule type" value="Genomic_DNA"/>
</dbReference>
<evidence type="ECO:0000313" key="3">
    <source>
        <dbReference type="Proteomes" id="UP001208017"/>
    </source>
</evidence>
<dbReference type="Gene3D" id="1.25.40.10">
    <property type="entry name" value="Tetratricopeptide repeat domain"/>
    <property type="match status" value="1"/>
</dbReference>
<keyword evidence="1" id="KW-0812">Transmembrane</keyword>
<accession>A0ABT3WW37</accession>
<sequence>MSVQSTWSLVAVGLLSLWVYRSFFKPPARYQDLTRQAAFYQLLRQRDKALAVWRAGLQLPSLTEVQRAGIWLEVGGLLAQCGQHQEAAVAFGQAFDLIGEQQFRYDAKLMTAVRAFVQTGQHEKAQALYDQLLSRAEYDRQFLRLREIENLLKK</sequence>
<protein>
    <recommendedName>
        <fullName evidence="4">Tetratricopeptide repeat protein</fullName>
    </recommendedName>
</protein>
<evidence type="ECO:0008006" key="4">
    <source>
        <dbReference type="Google" id="ProtNLM"/>
    </source>
</evidence>
<proteinExistence type="predicted"/>
<keyword evidence="1" id="KW-1133">Transmembrane helix</keyword>
<gene>
    <name evidence="2" type="ORF">OS242_02830</name>
</gene>
<dbReference type="SUPFAM" id="SSF48452">
    <property type="entry name" value="TPR-like"/>
    <property type="match status" value="1"/>
</dbReference>